<dbReference type="InterPro" id="IPR032466">
    <property type="entry name" value="Metal_Hydrolase"/>
</dbReference>
<dbReference type="GO" id="GO:0016787">
    <property type="term" value="F:hydrolase activity"/>
    <property type="evidence" value="ECO:0007669"/>
    <property type="project" value="UniProtKB-KW"/>
</dbReference>
<dbReference type="Gene3D" id="2.30.40.10">
    <property type="entry name" value="Urease, subunit C, domain 1"/>
    <property type="match status" value="1"/>
</dbReference>
<dbReference type="SUPFAM" id="SSF51556">
    <property type="entry name" value="Metallo-dependent hydrolases"/>
    <property type="match status" value="1"/>
</dbReference>
<accession>A0ABU8BZT1</accession>
<dbReference type="CDD" id="cd01300">
    <property type="entry name" value="YtcJ_like"/>
    <property type="match status" value="1"/>
</dbReference>
<keyword evidence="3" id="KW-1185">Reference proteome</keyword>
<comment type="caution">
    <text evidence="2">The sequence shown here is derived from an EMBL/GenBank/DDBJ whole genome shotgun (WGS) entry which is preliminary data.</text>
</comment>
<dbReference type="SUPFAM" id="SSF51338">
    <property type="entry name" value="Composite domain of metallo-dependent hydrolases"/>
    <property type="match status" value="1"/>
</dbReference>
<reference evidence="2" key="1">
    <citation type="submission" date="2024-02" db="EMBL/GenBank/DDBJ databases">
        <title>Genome sequences of strain Gemmobacter sp. JM10B15.</title>
        <authorList>
            <person name="Zhang M."/>
        </authorList>
    </citation>
    <scope>NUCLEOTIDE SEQUENCE</scope>
    <source>
        <strain evidence="2">JM10B15</strain>
    </source>
</reference>
<dbReference type="PANTHER" id="PTHR22642:SF2">
    <property type="entry name" value="PROTEIN LONG AFTER FAR-RED 3"/>
    <property type="match status" value="1"/>
</dbReference>
<dbReference type="InterPro" id="IPR011059">
    <property type="entry name" value="Metal-dep_hydrolase_composite"/>
</dbReference>
<dbReference type="Pfam" id="PF07969">
    <property type="entry name" value="Amidohydro_3"/>
    <property type="match status" value="1"/>
</dbReference>
<dbReference type="InterPro" id="IPR013108">
    <property type="entry name" value="Amidohydro_3"/>
</dbReference>
<dbReference type="Gene3D" id="3.20.20.140">
    <property type="entry name" value="Metal-dependent hydrolases"/>
    <property type="match status" value="1"/>
</dbReference>
<keyword evidence="2" id="KW-0378">Hydrolase</keyword>
<protein>
    <submittedName>
        <fullName evidence="2">Amidohydrolase</fullName>
        <ecNumber evidence="2">3.5.-.-</ecNumber>
    </submittedName>
</protein>
<evidence type="ECO:0000313" key="3">
    <source>
        <dbReference type="Proteomes" id="UP001431963"/>
    </source>
</evidence>
<gene>
    <name evidence="2" type="ORF">V6590_18855</name>
</gene>
<dbReference type="InterPro" id="IPR033932">
    <property type="entry name" value="YtcJ-like"/>
</dbReference>
<feature type="domain" description="Amidohydrolase 3" evidence="1">
    <location>
        <begin position="50"/>
        <end position="549"/>
    </location>
</feature>
<proteinExistence type="predicted"/>
<name>A0ABU8BZT1_9RHOB</name>
<evidence type="ECO:0000313" key="2">
    <source>
        <dbReference type="EMBL" id="MEH7830216.1"/>
    </source>
</evidence>
<dbReference type="EC" id="3.5.-.-" evidence="2"/>
<dbReference type="Proteomes" id="UP001431963">
    <property type="component" value="Unassembled WGS sequence"/>
</dbReference>
<sequence>MHADMIITNGKVLTMDAGRPRAEAVAIRDGRIQAVGTSAGIARLAGPETRVVDVGGRTVLPGFVESHLHLVLGGAELTQLHIGGLHGLDNLKAAFAPYAAANPDAPLLMAQGAEYGLLDHPLTRHDLDQVIADRPIALMAPDHHTVWANTAALQSAGLLHGAEMPHGHEVVMAADGTATGELREFEAFGPVIALGGEQRLHLGIATGGEPDPWPDAEQRAMDKDKIARGLAHCAAHGITSMVNMDGNRYTLTLLAEMEAEGRLTARVKVPFHFKPHMDLSELDRAEAMARDFDSDFVKSGFVKMFMDGVVDSRTAFMLNDYPGTPGHRSEPLFEPERFKTICREIDARGLQIAVHAIGDGAVRTTIDGYEAAGQANGFRDMRHRIEHIELIDPADVPRLGALGITASVQPPHPPGVMDFPLSTMSSVFHRVRWRDAYLWRTLKDHGAMVAYASDWPVTDVSVLRGLQGALTRVPFGADCSDERLGLEESLHAYTSGGAFAAHLDGLCGRLVSGLAGDVVVIDGDVESVAPCELGRTGIFLTIVGGRVVFGSGDSG</sequence>
<organism evidence="2 3">
    <name type="scientific">Gemmobacter denitrificans</name>
    <dbReference type="NCBI Taxonomy" id="3123040"/>
    <lineage>
        <taxon>Bacteria</taxon>
        <taxon>Pseudomonadati</taxon>
        <taxon>Pseudomonadota</taxon>
        <taxon>Alphaproteobacteria</taxon>
        <taxon>Rhodobacterales</taxon>
        <taxon>Paracoccaceae</taxon>
        <taxon>Gemmobacter</taxon>
    </lineage>
</organism>
<dbReference type="RefSeq" id="WP_335425250.1">
    <property type="nucleotide sequence ID" value="NZ_JBALHR010000018.1"/>
</dbReference>
<dbReference type="PANTHER" id="PTHR22642">
    <property type="entry name" value="IMIDAZOLONEPROPIONASE"/>
    <property type="match status" value="1"/>
</dbReference>
<evidence type="ECO:0000259" key="1">
    <source>
        <dbReference type="Pfam" id="PF07969"/>
    </source>
</evidence>
<dbReference type="EMBL" id="JBALHR010000018">
    <property type="protein sequence ID" value="MEH7830216.1"/>
    <property type="molecule type" value="Genomic_DNA"/>
</dbReference>
<dbReference type="Gene3D" id="3.10.310.70">
    <property type="match status" value="1"/>
</dbReference>